<sequence>MIEDEPWPAGWTRPRWGGRLFSLLLGVPGAVLMLSAAVLVASGDDDGPGPALAAFAFGLGLLGPAAGSWPATRRDARLVELTGTGPPEWGLVFAYSTGRLLGMGAGLAGFVVLGTLIALASDDVMGAVIGWGLAAMLLPFAALAVVNAFGRRVVLTPTHLVIERGSTRTRVPWNAVLAVYAIEMAANNSRTRYIGLIVSDPAVVEGTGRLHRRLMRSRRLGADVAIITTCLAVAPGVLFATIERFHRDPAAREALVEVT</sequence>
<keyword evidence="1" id="KW-1133">Transmembrane helix</keyword>
<dbReference type="EMBL" id="JBBEGL010000005">
    <property type="protein sequence ID" value="MEJ2888830.1"/>
    <property type="molecule type" value="Genomic_DNA"/>
</dbReference>
<dbReference type="RefSeq" id="WP_337715743.1">
    <property type="nucleotide sequence ID" value="NZ_JBBEGL010000005.1"/>
</dbReference>
<evidence type="ECO:0000313" key="2">
    <source>
        <dbReference type="EMBL" id="MEJ2888830.1"/>
    </source>
</evidence>
<evidence type="ECO:0000313" key="3">
    <source>
        <dbReference type="Proteomes" id="UP001370100"/>
    </source>
</evidence>
<name>A0ABU8N8U6_9PSEU</name>
<feature type="transmembrane region" description="Helical" evidence="1">
    <location>
        <begin position="52"/>
        <end position="71"/>
    </location>
</feature>
<keyword evidence="3" id="KW-1185">Reference proteome</keyword>
<protein>
    <submittedName>
        <fullName evidence="2">Uncharacterized protein</fullName>
    </submittedName>
</protein>
<accession>A0ABU8N8U6</accession>
<feature type="transmembrane region" description="Helical" evidence="1">
    <location>
        <begin position="20"/>
        <end position="40"/>
    </location>
</feature>
<keyword evidence="1" id="KW-0812">Transmembrane</keyword>
<comment type="caution">
    <text evidence="2">The sequence shown here is derived from an EMBL/GenBank/DDBJ whole genome shotgun (WGS) entry which is preliminary data.</text>
</comment>
<reference evidence="2 3" key="1">
    <citation type="submission" date="2024-03" db="EMBL/GenBank/DDBJ databases">
        <title>Actinomycetospora sp. OC33-EN06, a novel actinomycete isolated from wild orchid (Aerides multiflora).</title>
        <authorList>
            <person name="Suriyachadkun C."/>
        </authorList>
    </citation>
    <scope>NUCLEOTIDE SEQUENCE [LARGE SCALE GENOMIC DNA]</scope>
    <source>
        <strain evidence="2 3">OC33-EN06</strain>
    </source>
</reference>
<dbReference type="Proteomes" id="UP001370100">
    <property type="component" value="Unassembled WGS sequence"/>
</dbReference>
<feature type="transmembrane region" description="Helical" evidence="1">
    <location>
        <begin position="220"/>
        <end position="242"/>
    </location>
</feature>
<feature type="transmembrane region" description="Helical" evidence="1">
    <location>
        <begin position="127"/>
        <end position="149"/>
    </location>
</feature>
<proteinExistence type="predicted"/>
<organism evidence="2 3">
    <name type="scientific">Actinomycetospora aeridis</name>
    <dbReference type="NCBI Taxonomy" id="3129231"/>
    <lineage>
        <taxon>Bacteria</taxon>
        <taxon>Bacillati</taxon>
        <taxon>Actinomycetota</taxon>
        <taxon>Actinomycetes</taxon>
        <taxon>Pseudonocardiales</taxon>
        <taxon>Pseudonocardiaceae</taxon>
        <taxon>Actinomycetospora</taxon>
    </lineage>
</organism>
<keyword evidence="1" id="KW-0472">Membrane</keyword>
<evidence type="ECO:0000256" key="1">
    <source>
        <dbReference type="SAM" id="Phobius"/>
    </source>
</evidence>
<feature type="transmembrane region" description="Helical" evidence="1">
    <location>
        <begin position="100"/>
        <end position="121"/>
    </location>
</feature>
<gene>
    <name evidence="2" type="ORF">WCD41_20390</name>
</gene>